<evidence type="ECO:0000256" key="1">
    <source>
        <dbReference type="SAM" id="MobiDB-lite"/>
    </source>
</evidence>
<dbReference type="AlphaFoldDB" id="A0A9N9PF10"/>
<reference evidence="2" key="1">
    <citation type="submission" date="2021-06" db="EMBL/GenBank/DDBJ databases">
        <authorList>
            <person name="Kallberg Y."/>
            <person name="Tangrot J."/>
            <person name="Rosling A."/>
        </authorList>
    </citation>
    <scope>NUCLEOTIDE SEQUENCE</scope>
    <source>
        <strain evidence="2">MA453B</strain>
    </source>
</reference>
<feature type="non-terminal residue" evidence="2">
    <location>
        <position position="1"/>
    </location>
</feature>
<feature type="compositionally biased region" description="Basic and acidic residues" evidence="1">
    <location>
        <begin position="155"/>
        <end position="169"/>
    </location>
</feature>
<proteinExistence type="predicted"/>
<organism evidence="2 3">
    <name type="scientific">Dentiscutata erythropus</name>
    <dbReference type="NCBI Taxonomy" id="1348616"/>
    <lineage>
        <taxon>Eukaryota</taxon>
        <taxon>Fungi</taxon>
        <taxon>Fungi incertae sedis</taxon>
        <taxon>Mucoromycota</taxon>
        <taxon>Glomeromycotina</taxon>
        <taxon>Glomeromycetes</taxon>
        <taxon>Diversisporales</taxon>
        <taxon>Gigasporaceae</taxon>
        <taxon>Dentiscutata</taxon>
    </lineage>
</organism>
<dbReference type="EMBL" id="CAJVPY010046103">
    <property type="protein sequence ID" value="CAG8810261.1"/>
    <property type="molecule type" value="Genomic_DNA"/>
</dbReference>
<sequence length="169" mass="19444">YFYPFQKLYTEFSAGDIISFAEKFVIKNSEKYAIVSHVSLIASGNINQEFIAEEISISILHCIFPVIVKQETNVIRNNTTYFNADCYHYNSHTGSRNVLMKLRILFPFQSQRFIYFHTGIKVGLTNLDPLSNSNSSLKSNDNEKIDQNESQNSVNKDDRDLNSDIKINK</sequence>
<evidence type="ECO:0000313" key="2">
    <source>
        <dbReference type="EMBL" id="CAG8810261.1"/>
    </source>
</evidence>
<keyword evidence="3" id="KW-1185">Reference proteome</keyword>
<name>A0A9N9PF10_9GLOM</name>
<comment type="caution">
    <text evidence="2">The sequence shown here is derived from an EMBL/GenBank/DDBJ whole genome shotgun (WGS) entry which is preliminary data.</text>
</comment>
<feature type="region of interest" description="Disordered" evidence="1">
    <location>
        <begin position="135"/>
        <end position="169"/>
    </location>
</feature>
<feature type="non-terminal residue" evidence="2">
    <location>
        <position position="169"/>
    </location>
</feature>
<dbReference type="Proteomes" id="UP000789405">
    <property type="component" value="Unassembled WGS sequence"/>
</dbReference>
<protein>
    <submittedName>
        <fullName evidence="2">27682_t:CDS:1</fullName>
    </submittedName>
</protein>
<evidence type="ECO:0000313" key="3">
    <source>
        <dbReference type="Proteomes" id="UP000789405"/>
    </source>
</evidence>
<accession>A0A9N9PF10</accession>
<gene>
    <name evidence="2" type="ORF">DERYTH_LOCUS25262</name>
</gene>